<evidence type="ECO:0000256" key="1">
    <source>
        <dbReference type="SAM" id="Phobius"/>
    </source>
</evidence>
<keyword evidence="1" id="KW-0472">Membrane</keyword>
<evidence type="ECO:0008006" key="4">
    <source>
        <dbReference type="Google" id="ProtNLM"/>
    </source>
</evidence>
<protein>
    <recommendedName>
        <fullName evidence="4">Cation-transporting P-type ATPase C-terminal domain-containing protein</fullName>
    </recommendedName>
</protein>
<name>A0ABP0L959_9DINO</name>
<proteinExistence type="predicted"/>
<keyword evidence="1" id="KW-0812">Transmembrane</keyword>
<accession>A0ABP0L959</accession>
<keyword evidence="1" id="KW-1133">Transmembrane helix</keyword>
<organism evidence="2 3">
    <name type="scientific">Durusdinium trenchii</name>
    <dbReference type="NCBI Taxonomy" id="1381693"/>
    <lineage>
        <taxon>Eukaryota</taxon>
        <taxon>Sar</taxon>
        <taxon>Alveolata</taxon>
        <taxon>Dinophyceae</taxon>
        <taxon>Suessiales</taxon>
        <taxon>Symbiodiniaceae</taxon>
        <taxon>Durusdinium</taxon>
    </lineage>
</organism>
<keyword evidence="3" id="KW-1185">Reference proteome</keyword>
<feature type="transmembrane region" description="Helical" evidence="1">
    <location>
        <begin position="39"/>
        <end position="59"/>
    </location>
</feature>
<evidence type="ECO:0000313" key="2">
    <source>
        <dbReference type="EMBL" id="CAK9035696.1"/>
    </source>
</evidence>
<dbReference type="EMBL" id="CAXAMN010011592">
    <property type="protein sequence ID" value="CAK9035696.1"/>
    <property type="molecule type" value="Genomic_DNA"/>
</dbReference>
<reference evidence="2 3" key="1">
    <citation type="submission" date="2024-02" db="EMBL/GenBank/DDBJ databases">
        <authorList>
            <person name="Chen Y."/>
            <person name="Shah S."/>
            <person name="Dougan E. K."/>
            <person name="Thang M."/>
            <person name="Chan C."/>
        </authorList>
    </citation>
    <scope>NUCLEOTIDE SEQUENCE [LARGE SCALE GENOMIC DNA]</scope>
</reference>
<comment type="caution">
    <text evidence="2">The sequence shown here is derived from an EMBL/GenBank/DDBJ whole genome shotgun (WGS) entry which is preliminary data.</text>
</comment>
<dbReference type="Proteomes" id="UP001642484">
    <property type="component" value="Unassembled WGS sequence"/>
</dbReference>
<gene>
    <name evidence="2" type="ORF">CCMP2556_LOCUS20007</name>
</gene>
<evidence type="ECO:0000313" key="3">
    <source>
        <dbReference type="Proteomes" id="UP001642484"/>
    </source>
</evidence>
<sequence length="120" mass="13441">MMQYAIILAQLALYAAVFIPFFSDKILELVGLDIGEKGWAMAVIGPVGTLILCELSKVITYYQMKNYQRWLAKKEAENAAKLEADIAATPRKEFSSEAKEPFTSSVDKIEKVERPPAVRL</sequence>